<accession>A0A085WSY3</accession>
<keyword evidence="2" id="KW-0472">Membrane</keyword>
<dbReference type="RefSeq" id="WP_157231918.1">
    <property type="nucleotide sequence ID" value="NZ_JMCB01000003.1"/>
</dbReference>
<proteinExistence type="predicted"/>
<dbReference type="EMBL" id="JMCB01000003">
    <property type="protein sequence ID" value="KFE70796.1"/>
    <property type="molecule type" value="Genomic_DNA"/>
</dbReference>
<name>A0A085WSY3_9BACT</name>
<dbReference type="AlphaFoldDB" id="A0A085WSY3"/>
<protein>
    <submittedName>
        <fullName evidence="3">Uncharacterized protein</fullName>
    </submittedName>
</protein>
<keyword evidence="2" id="KW-1133">Transmembrane helix</keyword>
<sequence>MADVSPSHPSPPSPSVDPTSPGALTELSSQRVVAGTKNQYKIIDVREIFPANTVTAVEPESKEERRHRLAEAAKDASEKRLHGRVKMATMGLTYLALFVLVTYMALWGTPDQQKWGLDGLKMIISAAGGILIGRAL</sequence>
<feature type="region of interest" description="Disordered" evidence="1">
    <location>
        <begin position="1"/>
        <end position="30"/>
    </location>
</feature>
<keyword evidence="4" id="KW-1185">Reference proteome</keyword>
<reference evidence="3 4" key="1">
    <citation type="submission" date="2014-04" db="EMBL/GenBank/DDBJ databases">
        <title>Genome assembly of Hyalangium minutum DSM 14724.</title>
        <authorList>
            <person name="Sharma G."/>
            <person name="Subramanian S."/>
        </authorList>
    </citation>
    <scope>NUCLEOTIDE SEQUENCE [LARGE SCALE GENOMIC DNA]</scope>
    <source>
        <strain evidence="3 4">DSM 14724</strain>
    </source>
</reference>
<gene>
    <name evidence="3" type="ORF">DB31_5838</name>
</gene>
<comment type="caution">
    <text evidence="3">The sequence shown here is derived from an EMBL/GenBank/DDBJ whole genome shotgun (WGS) entry which is preliminary data.</text>
</comment>
<evidence type="ECO:0000256" key="1">
    <source>
        <dbReference type="SAM" id="MobiDB-lite"/>
    </source>
</evidence>
<evidence type="ECO:0000313" key="4">
    <source>
        <dbReference type="Proteomes" id="UP000028725"/>
    </source>
</evidence>
<feature type="transmembrane region" description="Helical" evidence="2">
    <location>
        <begin position="87"/>
        <end position="109"/>
    </location>
</feature>
<keyword evidence="2" id="KW-0812">Transmembrane</keyword>
<evidence type="ECO:0000256" key="2">
    <source>
        <dbReference type="SAM" id="Phobius"/>
    </source>
</evidence>
<organism evidence="3 4">
    <name type="scientific">Hyalangium minutum</name>
    <dbReference type="NCBI Taxonomy" id="394096"/>
    <lineage>
        <taxon>Bacteria</taxon>
        <taxon>Pseudomonadati</taxon>
        <taxon>Myxococcota</taxon>
        <taxon>Myxococcia</taxon>
        <taxon>Myxococcales</taxon>
        <taxon>Cystobacterineae</taxon>
        <taxon>Archangiaceae</taxon>
        <taxon>Hyalangium</taxon>
    </lineage>
</organism>
<evidence type="ECO:0000313" key="3">
    <source>
        <dbReference type="EMBL" id="KFE70796.1"/>
    </source>
</evidence>
<dbReference type="STRING" id="394096.DB31_5838"/>
<dbReference type="Proteomes" id="UP000028725">
    <property type="component" value="Unassembled WGS sequence"/>
</dbReference>